<organism evidence="2 3">
    <name type="scientific">Hydrogenophaga electricum</name>
    <dbReference type="NCBI Taxonomy" id="1230953"/>
    <lineage>
        <taxon>Bacteria</taxon>
        <taxon>Pseudomonadati</taxon>
        <taxon>Pseudomonadota</taxon>
        <taxon>Betaproteobacteria</taxon>
        <taxon>Burkholderiales</taxon>
        <taxon>Comamonadaceae</taxon>
        <taxon>Hydrogenophaga</taxon>
    </lineage>
</organism>
<evidence type="ECO:0000256" key="1">
    <source>
        <dbReference type="SAM" id="SignalP"/>
    </source>
</evidence>
<sequence length="111" mass="11782">MRARNLLLPSALLSLGLCLFSFGAHAQTPPPAEAPQGIEADRNNQLIERIQHEDAGSRIEELRVGGETRSINVQPKNGGAGYEVAPVSGGENVGSGSATNAGRSRWRIMSF</sequence>
<name>A0ABQ6BYP1_9BURK</name>
<protein>
    <recommendedName>
        <fullName evidence="4">DUF2782 domain-containing protein</fullName>
    </recommendedName>
</protein>
<comment type="caution">
    <text evidence="2">The sequence shown here is derived from an EMBL/GenBank/DDBJ whole genome shotgun (WGS) entry which is preliminary data.</text>
</comment>
<dbReference type="Gene3D" id="2.20.130.30">
    <property type="entry name" value="Protein of unknown function DUF2782"/>
    <property type="match status" value="1"/>
</dbReference>
<proteinExistence type="predicted"/>
<feature type="signal peptide" evidence="1">
    <location>
        <begin position="1"/>
        <end position="26"/>
    </location>
</feature>
<keyword evidence="3" id="KW-1185">Reference proteome</keyword>
<dbReference type="Proteomes" id="UP001156903">
    <property type="component" value="Unassembled WGS sequence"/>
</dbReference>
<dbReference type="RefSeq" id="WP_284306245.1">
    <property type="nucleotide sequence ID" value="NZ_BSPB01000001.1"/>
</dbReference>
<evidence type="ECO:0008006" key="4">
    <source>
        <dbReference type="Google" id="ProtNLM"/>
    </source>
</evidence>
<accession>A0ABQ6BYP1</accession>
<evidence type="ECO:0000313" key="2">
    <source>
        <dbReference type="EMBL" id="GLS12750.1"/>
    </source>
</evidence>
<reference evidence="3" key="1">
    <citation type="journal article" date="2019" name="Int. J. Syst. Evol. Microbiol.">
        <title>The Global Catalogue of Microorganisms (GCM) 10K type strain sequencing project: providing services to taxonomists for standard genome sequencing and annotation.</title>
        <authorList>
            <consortium name="The Broad Institute Genomics Platform"/>
            <consortium name="The Broad Institute Genome Sequencing Center for Infectious Disease"/>
            <person name="Wu L."/>
            <person name="Ma J."/>
        </authorList>
    </citation>
    <scope>NUCLEOTIDE SEQUENCE [LARGE SCALE GENOMIC DNA]</scope>
    <source>
        <strain evidence="3">NBRC 109341</strain>
    </source>
</reference>
<keyword evidence="1" id="KW-0732">Signal</keyword>
<evidence type="ECO:0000313" key="3">
    <source>
        <dbReference type="Proteomes" id="UP001156903"/>
    </source>
</evidence>
<dbReference type="EMBL" id="BSPB01000001">
    <property type="protein sequence ID" value="GLS12750.1"/>
    <property type="molecule type" value="Genomic_DNA"/>
</dbReference>
<gene>
    <name evidence="2" type="ORF">GCM10007935_01760</name>
</gene>
<feature type="chain" id="PRO_5045082622" description="DUF2782 domain-containing protein" evidence="1">
    <location>
        <begin position="27"/>
        <end position="111"/>
    </location>
</feature>